<organism evidence="1 2">
    <name type="scientific">Parapedobacter composti</name>
    <dbReference type="NCBI Taxonomy" id="623281"/>
    <lineage>
        <taxon>Bacteria</taxon>
        <taxon>Pseudomonadati</taxon>
        <taxon>Bacteroidota</taxon>
        <taxon>Sphingobacteriia</taxon>
        <taxon>Sphingobacteriales</taxon>
        <taxon>Sphingobacteriaceae</taxon>
        <taxon>Parapedobacter</taxon>
    </lineage>
</organism>
<dbReference type="STRING" id="623281.SAMN05421747_106153"/>
<evidence type="ECO:0008006" key="3">
    <source>
        <dbReference type="Google" id="ProtNLM"/>
    </source>
</evidence>
<accession>A0A1I1HE29</accession>
<dbReference type="OrthoDB" id="9910573at2"/>
<dbReference type="PROSITE" id="PS51257">
    <property type="entry name" value="PROKAR_LIPOPROTEIN"/>
    <property type="match status" value="1"/>
</dbReference>
<sequence length="156" mass="17717">MKKFSTFILLSIYGLIFVGAAGCSKKEAPEVIDEVEEEETVTWVTLFFKEVASEDYWIRSVKIGHAAYELGGFTDRNAAPHCGEDIAFPTRYPIDETDIRNGNVKIVVLFNYYPTNTFSRQQTFEIPTSVFKEGACTPVEIQIHTPGIFQLYVHHQ</sequence>
<keyword evidence="2" id="KW-1185">Reference proteome</keyword>
<protein>
    <recommendedName>
        <fullName evidence="3">Lipoprotein</fullName>
    </recommendedName>
</protein>
<dbReference type="EMBL" id="FOLL01000006">
    <property type="protein sequence ID" value="SFC22429.1"/>
    <property type="molecule type" value="Genomic_DNA"/>
</dbReference>
<evidence type="ECO:0000313" key="1">
    <source>
        <dbReference type="EMBL" id="SFC22429.1"/>
    </source>
</evidence>
<dbReference type="AlphaFoldDB" id="A0A1I1HE29"/>
<name>A0A1I1HE29_9SPHI</name>
<evidence type="ECO:0000313" key="2">
    <source>
        <dbReference type="Proteomes" id="UP000199577"/>
    </source>
</evidence>
<proteinExistence type="predicted"/>
<dbReference type="RefSeq" id="WP_090973224.1">
    <property type="nucleotide sequence ID" value="NZ_FOLL01000006.1"/>
</dbReference>
<reference evidence="1 2" key="1">
    <citation type="submission" date="2016-10" db="EMBL/GenBank/DDBJ databases">
        <authorList>
            <person name="de Groot N.N."/>
        </authorList>
    </citation>
    <scope>NUCLEOTIDE SEQUENCE [LARGE SCALE GENOMIC DNA]</scope>
    <source>
        <strain evidence="1 2">DSM 22900</strain>
    </source>
</reference>
<dbReference type="Proteomes" id="UP000199577">
    <property type="component" value="Unassembled WGS sequence"/>
</dbReference>
<gene>
    <name evidence="1" type="ORF">SAMN05421747_106153</name>
</gene>